<dbReference type="GO" id="GO:0004672">
    <property type="term" value="F:protein kinase activity"/>
    <property type="evidence" value="ECO:0007669"/>
    <property type="project" value="InterPro"/>
</dbReference>
<sequence>MHENGLIHGNIKEQNILLHTPLGSDRVQVKLTDFELVNVQKDDDQNTTQMSIAGTLPYLPPELLLGTEEDGDKVKADSKADIYDVAEIGSTNYYQRQHYLGFAVKDAFIRLKEKDFSF</sequence>
<dbReference type="Proteomes" id="UP000324800">
    <property type="component" value="Unassembled WGS sequence"/>
</dbReference>
<dbReference type="GO" id="GO:0005524">
    <property type="term" value="F:ATP binding"/>
    <property type="evidence" value="ECO:0007669"/>
    <property type="project" value="UniProtKB-KW"/>
</dbReference>
<dbReference type="SUPFAM" id="SSF56112">
    <property type="entry name" value="Protein kinase-like (PK-like)"/>
    <property type="match status" value="1"/>
</dbReference>
<dbReference type="InterPro" id="IPR011009">
    <property type="entry name" value="Kinase-like_dom_sf"/>
</dbReference>
<dbReference type="InterPro" id="IPR050339">
    <property type="entry name" value="CC_SR_Kinase"/>
</dbReference>
<dbReference type="PANTHER" id="PTHR11042">
    <property type="entry name" value="EUKARYOTIC TRANSLATION INITIATION FACTOR 2-ALPHA KINASE EIF2-ALPHA KINASE -RELATED"/>
    <property type="match status" value="1"/>
</dbReference>
<evidence type="ECO:0000259" key="5">
    <source>
        <dbReference type="PROSITE" id="PS50011"/>
    </source>
</evidence>
<evidence type="ECO:0000313" key="7">
    <source>
        <dbReference type="Proteomes" id="UP000324800"/>
    </source>
</evidence>
<gene>
    <name evidence="6" type="ORF">EZS28_004529</name>
</gene>
<accession>A0A5J4X015</accession>
<dbReference type="Gene3D" id="1.10.510.10">
    <property type="entry name" value="Transferase(Phosphotransferase) domain 1"/>
    <property type="match status" value="1"/>
</dbReference>
<keyword evidence="1" id="KW-0808">Transferase</keyword>
<dbReference type="EMBL" id="SNRW01000650">
    <property type="protein sequence ID" value="KAA6399945.1"/>
    <property type="molecule type" value="Genomic_DNA"/>
</dbReference>
<dbReference type="GO" id="GO:0005737">
    <property type="term" value="C:cytoplasm"/>
    <property type="evidence" value="ECO:0007669"/>
    <property type="project" value="TreeGrafter"/>
</dbReference>
<evidence type="ECO:0000256" key="1">
    <source>
        <dbReference type="ARBA" id="ARBA00022679"/>
    </source>
</evidence>
<evidence type="ECO:0000256" key="2">
    <source>
        <dbReference type="ARBA" id="ARBA00022741"/>
    </source>
</evidence>
<comment type="caution">
    <text evidence="6">The sequence shown here is derived from an EMBL/GenBank/DDBJ whole genome shotgun (WGS) entry which is preliminary data.</text>
</comment>
<dbReference type="AlphaFoldDB" id="A0A5J4X015"/>
<proteinExistence type="predicted"/>
<evidence type="ECO:0000256" key="3">
    <source>
        <dbReference type="ARBA" id="ARBA00022777"/>
    </source>
</evidence>
<dbReference type="PROSITE" id="PS50011">
    <property type="entry name" value="PROTEIN_KINASE_DOM"/>
    <property type="match status" value="1"/>
</dbReference>
<evidence type="ECO:0000313" key="6">
    <source>
        <dbReference type="EMBL" id="KAA6399945.1"/>
    </source>
</evidence>
<evidence type="ECO:0000256" key="4">
    <source>
        <dbReference type="ARBA" id="ARBA00022840"/>
    </source>
</evidence>
<reference evidence="6 7" key="1">
    <citation type="submission" date="2019-03" db="EMBL/GenBank/DDBJ databases">
        <title>Single cell metagenomics reveals metabolic interactions within the superorganism composed of flagellate Streblomastix strix and complex community of Bacteroidetes bacteria on its surface.</title>
        <authorList>
            <person name="Treitli S.C."/>
            <person name="Kolisko M."/>
            <person name="Husnik F."/>
            <person name="Keeling P."/>
            <person name="Hampl V."/>
        </authorList>
    </citation>
    <scope>NUCLEOTIDE SEQUENCE [LARGE SCALE GENOMIC DNA]</scope>
    <source>
        <strain evidence="6">ST1C</strain>
    </source>
</reference>
<name>A0A5J4X015_9EUKA</name>
<dbReference type="Pfam" id="PF00069">
    <property type="entry name" value="Pkinase"/>
    <property type="match status" value="1"/>
</dbReference>
<feature type="domain" description="Protein kinase" evidence="5">
    <location>
        <begin position="1"/>
        <end position="118"/>
    </location>
</feature>
<dbReference type="InterPro" id="IPR000719">
    <property type="entry name" value="Prot_kinase_dom"/>
</dbReference>
<keyword evidence="3" id="KW-0418">Kinase</keyword>
<keyword evidence="2" id="KW-0547">Nucleotide-binding</keyword>
<dbReference type="GO" id="GO:0005634">
    <property type="term" value="C:nucleus"/>
    <property type="evidence" value="ECO:0007669"/>
    <property type="project" value="TreeGrafter"/>
</dbReference>
<keyword evidence="4" id="KW-0067">ATP-binding</keyword>
<organism evidence="6 7">
    <name type="scientific">Streblomastix strix</name>
    <dbReference type="NCBI Taxonomy" id="222440"/>
    <lineage>
        <taxon>Eukaryota</taxon>
        <taxon>Metamonada</taxon>
        <taxon>Preaxostyla</taxon>
        <taxon>Oxymonadida</taxon>
        <taxon>Streblomastigidae</taxon>
        <taxon>Streblomastix</taxon>
    </lineage>
</organism>
<protein>
    <recommendedName>
        <fullName evidence="5">Protein kinase domain-containing protein</fullName>
    </recommendedName>
</protein>